<reference evidence="2 3" key="1">
    <citation type="journal article" date="2018" name="Genome Res.">
        <title>The genomic architecture and molecular evolution of ant odorant receptors.</title>
        <authorList>
            <person name="McKenzie S.K."/>
            <person name="Kronauer D.J.C."/>
        </authorList>
    </citation>
    <scope>NUCLEOTIDE SEQUENCE [LARGE SCALE GENOMIC DNA]</scope>
    <source>
        <strain evidence="2">Clonal line C1</strain>
    </source>
</reference>
<protein>
    <recommendedName>
        <fullName evidence="4">Protein FAM92A1</fullName>
    </recommendedName>
</protein>
<dbReference type="Pfam" id="PF06730">
    <property type="entry name" value="FAM92"/>
    <property type="match status" value="1"/>
</dbReference>
<dbReference type="InterPro" id="IPR009602">
    <property type="entry name" value="CBAR/FAM92"/>
</dbReference>
<evidence type="ECO:0000313" key="2">
    <source>
        <dbReference type="EMBL" id="RLU15324.1"/>
    </source>
</evidence>
<dbReference type="Gene3D" id="1.20.1270.60">
    <property type="entry name" value="Arfaptin homology (AH) domain/BAR domain"/>
    <property type="match status" value="1"/>
</dbReference>
<dbReference type="EMBL" id="QOIP01000013">
    <property type="protein sequence ID" value="RLU15324.1"/>
    <property type="molecule type" value="Genomic_DNA"/>
</dbReference>
<dbReference type="PANTHER" id="PTHR21223">
    <property type="entry name" value="CBY1-INTERACTING BAR DOMAIN-CONTAINING PROTEIN HOMOLOG"/>
    <property type="match status" value="1"/>
</dbReference>
<dbReference type="GO" id="GO:0060271">
    <property type="term" value="P:cilium assembly"/>
    <property type="evidence" value="ECO:0007669"/>
    <property type="project" value="TreeGrafter"/>
</dbReference>
<dbReference type="SUPFAM" id="SSF103657">
    <property type="entry name" value="BAR/IMD domain-like"/>
    <property type="match status" value="1"/>
</dbReference>
<evidence type="ECO:0008006" key="4">
    <source>
        <dbReference type="Google" id="ProtNLM"/>
    </source>
</evidence>
<dbReference type="OrthoDB" id="60621at2759"/>
<evidence type="ECO:0000313" key="3">
    <source>
        <dbReference type="Proteomes" id="UP000279307"/>
    </source>
</evidence>
<dbReference type="AlphaFoldDB" id="A0A3L8D520"/>
<feature type="region of interest" description="Disordered" evidence="1">
    <location>
        <begin position="234"/>
        <end position="270"/>
    </location>
</feature>
<organism evidence="2 3">
    <name type="scientific">Ooceraea biroi</name>
    <name type="common">Clonal raider ant</name>
    <name type="synonym">Cerapachys biroi</name>
    <dbReference type="NCBI Taxonomy" id="2015173"/>
    <lineage>
        <taxon>Eukaryota</taxon>
        <taxon>Metazoa</taxon>
        <taxon>Ecdysozoa</taxon>
        <taxon>Arthropoda</taxon>
        <taxon>Hexapoda</taxon>
        <taxon>Insecta</taxon>
        <taxon>Pterygota</taxon>
        <taxon>Neoptera</taxon>
        <taxon>Endopterygota</taxon>
        <taxon>Hymenoptera</taxon>
        <taxon>Apocrita</taxon>
        <taxon>Aculeata</taxon>
        <taxon>Formicoidea</taxon>
        <taxon>Formicidae</taxon>
        <taxon>Dorylinae</taxon>
        <taxon>Ooceraea</taxon>
    </lineage>
</organism>
<proteinExistence type="predicted"/>
<dbReference type="PANTHER" id="PTHR21223:SF2">
    <property type="entry name" value="CBY1-INTERACTING BAR DOMAIN-CONTAINING PROTEIN HOMOLOG"/>
    <property type="match status" value="1"/>
</dbReference>
<evidence type="ECO:0000256" key="1">
    <source>
        <dbReference type="SAM" id="MobiDB-lite"/>
    </source>
</evidence>
<dbReference type="GO" id="GO:0036064">
    <property type="term" value="C:ciliary basal body"/>
    <property type="evidence" value="ECO:0007669"/>
    <property type="project" value="TreeGrafter"/>
</dbReference>
<name>A0A3L8D520_OOCBI</name>
<feature type="compositionally biased region" description="Acidic residues" evidence="1">
    <location>
        <begin position="245"/>
        <end position="255"/>
    </location>
</feature>
<dbReference type="InterPro" id="IPR027267">
    <property type="entry name" value="AH/BAR_dom_sf"/>
</dbReference>
<comment type="caution">
    <text evidence="2">The sequence shown here is derived from an EMBL/GenBank/DDBJ whole genome shotgun (WGS) entry which is preliminary data.</text>
</comment>
<dbReference type="GO" id="GO:0035869">
    <property type="term" value="C:ciliary transition zone"/>
    <property type="evidence" value="ECO:0007669"/>
    <property type="project" value="TreeGrafter"/>
</dbReference>
<sequence>MLRVHSQNSVYEQEAQFVQDRITGVEKHFAELCKILQRLPGKRPDCAIKVTSLQTIIQVYGDSETINRSMSTGLANFSTTLSVVGDYRDAEYKDTIQRLDAKIIAPLSQYAMICKHACDDVKNTFAARDREFTGRRQLDKIRERNPRNRQMVSQAESELMKASVEMSRVVKGLEEQINSSERRKLHDLKSVLLDFVTIELRFHRKARELLTKAYQDIVSIDEIKDLEDSVQTGFTNSSESVQVEEYADSTEETESESIREKPVRTRHKSM</sequence>
<accession>A0A3L8D520</accession>
<gene>
    <name evidence="2" type="ORF">DMN91_012318</name>
</gene>
<dbReference type="Proteomes" id="UP000279307">
    <property type="component" value="Chromosome 13"/>
</dbReference>